<evidence type="ECO:0000256" key="3">
    <source>
        <dbReference type="ARBA" id="ARBA00022989"/>
    </source>
</evidence>
<gene>
    <name evidence="7" type="ORF">BO71DRAFT_450131</name>
</gene>
<dbReference type="AlphaFoldDB" id="A0A319DAG4"/>
<dbReference type="GO" id="GO:0005886">
    <property type="term" value="C:plasma membrane"/>
    <property type="evidence" value="ECO:0007669"/>
    <property type="project" value="TreeGrafter"/>
</dbReference>
<proteinExistence type="predicted"/>
<evidence type="ECO:0000256" key="2">
    <source>
        <dbReference type="ARBA" id="ARBA00022692"/>
    </source>
</evidence>
<evidence type="ECO:0000313" key="7">
    <source>
        <dbReference type="EMBL" id="PYH94360.1"/>
    </source>
</evidence>
<feature type="transmembrane region" description="Helical" evidence="5">
    <location>
        <begin position="431"/>
        <end position="449"/>
    </location>
</feature>
<feature type="transmembrane region" description="Helical" evidence="5">
    <location>
        <begin position="69"/>
        <end position="92"/>
    </location>
</feature>
<accession>A0A319DAG4</accession>
<dbReference type="EMBL" id="KZ825873">
    <property type="protein sequence ID" value="PYH94360.1"/>
    <property type="molecule type" value="Genomic_DNA"/>
</dbReference>
<feature type="transmembrane region" description="Helical" evidence="5">
    <location>
        <begin position="279"/>
        <end position="306"/>
    </location>
</feature>
<feature type="transmembrane region" description="Helical" evidence="5">
    <location>
        <begin position="136"/>
        <end position="154"/>
    </location>
</feature>
<dbReference type="FunFam" id="1.20.1250.20:FF:000011">
    <property type="entry name" value="MFS multidrug transporter, putative"/>
    <property type="match status" value="1"/>
</dbReference>
<evidence type="ECO:0000256" key="1">
    <source>
        <dbReference type="ARBA" id="ARBA00004141"/>
    </source>
</evidence>
<dbReference type="VEuPathDB" id="FungiDB:BO71DRAFT_450131"/>
<dbReference type="InterPro" id="IPR011701">
    <property type="entry name" value="MFS"/>
</dbReference>
<dbReference type="PANTHER" id="PTHR23502">
    <property type="entry name" value="MAJOR FACILITATOR SUPERFAMILY"/>
    <property type="match status" value="1"/>
</dbReference>
<dbReference type="Gene3D" id="1.20.1250.20">
    <property type="entry name" value="MFS general substrate transporter like domains"/>
    <property type="match status" value="1"/>
</dbReference>
<evidence type="ECO:0000259" key="6">
    <source>
        <dbReference type="PROSITE" id="PS50850"/>
    </source>
</evidence>
<keyword evidence="4 5" id="KW-0472">Membrane</keyword>
<dbReference type="Proteomes" id="UP000247810">
    <property type="component" value="Unassembled WGS sequence"/>
</dbReference>
<feature type="transmembrane region" description="Helical" evidence="5">
    <location>
        <begin position="361"/>
        <end position="381"/>
    </location>
</feature>
<dbReference type="GO" id="GO:0022857">
    <property type="term" value="F:transmembrane transporter activity"/>
    <property type="evidence" value="ECO:0007669"/>
    <property type="project" value="InterPro"/>
</dbReference>
<feature type="domain" description="Major facilitator superfamily (MFS) profile" evidence="6">
    <location>
        <begin position="70"/>
        <end position="483"/>
    </location>
</feature>
<evidence type="ECO:0000256" key="5">
    <source>
        <dbReference type="SAM" id="Phobius"/>
    </source>
</evidence>
<feature type="transmembrane region" description="Helical" evidence="5">
    <location>
        <begin position="104"/>
        <end position="124"/>
    </location>
</feature>
<keyword evidence="2 5" id="KW-0812">Transmembrane</keyword>
<sequence>MSVHEPELSRSYTADAEGSTAHTLEPTISQLPSLSHPPDYEVFWEPEDPEDPRLWPLCQSAVPTWYKGVSVVTMSLGATVVSLFSTLYTSAIPGLEEDFHISKLVGLLGVFTYLLGMAIGGIVFAPLSETVGRRPVYLASMTVFLILILPSALARNIEAILISRFFGGLFGSAIMGNSPASVNDLVSDQHRALAFGIWSIGPTNGPVYGPIIGGFVFEYLGWRWTNWIVLFVHGKYAPVILRRRAANIRKETAVPKWWTRYDGADDLSKRLKPGLSRPFVMLITEPICYVAIVYGGLYLCFVAYPIAFQTERGWPPGIGGVSFIGIGCGALIAIACEPLFRRLINCHKKDPVTYTVPPETMASVVIIGAILLSVGQLWFAWTCTPTVHWIVPILAGVPFGAGNACVFFYANNYMARFYGIYTASALAGNIFFRKILGACLPLAGPAMYATLGLNWASTLLGLVEVACTSIPVVFYFYGHRIRKASPIIQQMERMQAVGRMS</sequence>
<dbReference type="PANTHER" id="PTHR23502:SF145">
    <property type="entry name" value="MULTIDRUG TRANSPORTER, PUTATIVE-RELATED"/>
    <property type="match status" value="1"/>
</dbReference>
<evidence type="ECO:0000256" key="4">
    <source>
        <dbReference type="ARBA" id="ARBA00023136"/>
    </source>
</evidence>
<comment type="subcellular location">
    <subcellularLocation>
        <location evidence="1">Membrane</location>
        <topology evidence="1">Multi-pass membrane protein</topology>
    </subcellularLocation>
</comment>
<dbReference type="PROSITE" id="PS50850">
    <property type="entry name" value="MFS"/>
    <property type="match status" value="1"/>
</dbReference>
<feature type="transmembrane region" description="Helical" evidence="5">
    <location>
        <begin position="318"/>
        <end position="340"/>
    </location>
</feature>
<organism evidence="7 8">
    <name type="scientific">Aspergillus ellipticus CBS 707.79</name>
    <dbReference type="NCBI Taxonomy" id="1448320"/>
    <lineage>
        <taxon>Eukaryota</taxon>
        <taxon>Fungi</taxon>
        <taxon>Dikarya</taxon>
        <taxon>Ascomycota</taxon>
        <taxon>Pezizomycotina</taxon>
        <taxon>Eurotiomycetes</taxon>
        <taxon>Eurotiomycetidae</taxon>
        <taxon>Eurotiales</taxon>
        <taxon>Aspergillaceae</taxon>
        <taxon>Aspergillus</taxon>
        <taxon>Aspergillus subgen. Circumdati</taxon>
    </lineage>
</organism>
<keyword evidence="8" id="KW-1185">Reference proteome</keyword>
<dbReference type="STRING" id="1448320.A0A319DAG4"/>
<protein>
    <submittedName>
        <fullName evidence="7">Putative MFS transporter</fullName>
    </submittedName>
</protein>
<dbReference type="CDD" id="cd17323">
    <property type="entry name" value="MFS_Tpo1_MDR_like"/>
    <property type="match status" value="1"/>
</dbReference>
<dbReference type="InterPro" id="IPR020846">
    <property type="entry name" value="MFS_dom"/>
</dbReference>
<feature type="transmembrane region" description="Helical" evidence="5">
    <location>
        <begin position="455"/>
        <end position="477"/>
    </location>
</feature>
<dbReference type="OrthoDB" id="3365399at2759"/>
<feature type="transmembrane region" description="Helical" evidence="5">
    <location>
        <begin position="387"/>
        <end position="410"/>
    </location>
</feature>
<dbReference type="InterPro" id="IPR036259">
    <property type="entry name" value="MFS_trans_sf"/>
</dbReference>
<dbReference type="SUPFAM" id="SSF103473">
    <property type="entry name" value="MFS general substrate transporter"/>
    <property type="match status" value="1"/>
</dbReference>
<dbReference type="Pfam" id="PF07690">
    <property type="entry name" value="MFS_1"/>
    <property type="match status" value="1"/>
</dbReference>
<keyword evidence="3 5" id="KW-1133">Transmembrane helix</keyword>
<reference evidence="7 8" key="1">
    <citation type="submission" date="2018-02" db="EMBL/GenBank/DDBJ databases">
        <title>The genomes of Aspergillus section Nigri reveals drivers in fungal speciation.</title>
        <authorList>
            <consortium name="DOE Joint Genome Institute"/>
            <person name="Vesth T.C."/>
            <person name="Nybo J."/>
            <person name="Theobald S."/>
            <person name="Brandl J."/>
            <person name="Frisvad J.C."/>
            <person name="Nielsen K.F."/>
            <person name="Lyhne E.K."/>
            <person name="Kogle M.E."/>
            <person name="Kuo A."/>
            <person name="Riley R."/>
            <person name="Clum A."/>
            <person name="Nolan M."/>
            <person name="Lipzen A."/>
            <person name="Salamov A."/>
            <person name="Henrissat B."/>
            <person name="Wiebenga A."/>
            <person name="De vries R.P."/>
            <person name="Grigoriev I.V."/>
            <person name="Mortensen U.H."/>
            <person name="Andersen M.R."/>
            <person name="Baker S.E."/>
        </authorList>
    </citation>
    <scope>NUCLEOTIDE SEQUENCE [LARGE SCALE GENOMIC DNA]</scope>
    <source>
        <strain evidence="7 8">CBS 707.79</strain>
    </source>
</reference>
<name>A0A319DAG4_9EURO</name>
<evidence type="ECO:0000313" key="8">
    <source>
        <dbReference type="Proteomes" id="UP000247810"/>
    </source>
</evidence>